<sequence length="430" mass="49875">MSGYVPHILRHRKFFLFLLLLVSLTVFTLLWYEETNNGSLINWYGNFYRQIVYRQIYVRRSDLPDALRLNISVVVIVNDADQLHREYAIAHQTVVCYCILHAYPLVVLDLSNWEHQAECPQQDFMFRRHCALAKWLSLNPSVQYALFLDADMGVINPDHLLEHFLAKFDTELPHGGTIDMVFYERIFNGEIMAGSYWARNTRFAIEMLHFWANFTVPSRTPFRGGTDNGAIHAVFLDIICGQQCSELSARCLDLWANARDFDELRPYELCVRAILGARQQFRVNIGTSSSSGSRLKLSLLDDQQQQKQQQFDTGQVLLLTDFRQYWSRDGWLTGNQWSSNDFILHGWQNRRLDQPKFARWHSPLVFASTPSPNFGTNTAQLNCADAKTASFHWPYKESFIVPAEEIDAKIGAIVRRRRQEDLKLLAQILV</sequence>
<keyword evidence="1" id="KW-0812">Transmembrane</keyword>
<protein>
    <submittedName>
        <fullName evidence="2">Uncharacterized protein</fullName>
    </submittedName>
</protein>
<keyword evidence="1" id="KW-1133">Transmembrane helix</keyword>
<name>A0ABD2I3P8_HETSC</name>
<dbReference type="InterPro" id="IPR004988">
    <property type="entry name" value="DUF273"/>
</dbReference>
<gene>
    <name evidence="2" type="ORF">niasHS_016290</name>
</gene>
<dbReference type="AlphaFoldDB" id="A0ABD2I3P8"/>
<accession>A0ABD2I3P8</accession>
<reference evidence="2 3" key="1">
    <citation type="submission" date="2024-10" db="EMBL/GenBank/DDBJ databases">
        <authorList>
            <person name="Kim D."/>
        </authorList>
    </citation>
    <scope>NUCLEOTIDE SEQUENCE [LARGE SCALE GENOMIC DNA]</scope>
    <source>
        <strain evidence="2">Taebaek</strain>
    </source>
</reference>
<dbReference type="PANTHER" id="PTHR31562">
    <property type="entry name" value="PROTEIN CBG18972"/>
    <property type="match status" value="1"/>
</dbReference>
<dbReference type="Proteomes" id="UP001620645">
    <property type="component" value="Unassembled WGS sequence"/>
</dbReference>
<keyword evidence="3" id="KW-1185">Reference proteome</keyword>
<dbReference type="EMBL" id="JBICCN010000374">
    <property type="protein sequence ID" value="KAL3072115.1"/>
    <property type="molecule type" value="Genomic_DNA"/>
</dbReference>
<evidence type="ECO:0000313" key="2">
    <source>
        <dbReference type="EMBL" id="KAL3072115.1"/>
    </source>
</evidence>
<evidence type="ECO:0000256" key="1">
    <source>
        <dbReference type="SAM" id="Phobius"/>
    </source>
</evidence>
<dbReference type="PANTHER" id="PTHR31562:SF2">
    <property type="entry name" value="NUCLEOTIDE-DIPHOSPHO-SUGAR TRANSFERASE"/>
    <property type="match status" value="1"/>
</dbReference>
<dbReference type="InterPro" id="IPR029044">
    <property type="entry name" value="Nucleotide-diphossugar_trans"/>
</dbReference>
<organism evidence="2 3">
    <name type="scientific">Heterodera schachtii</name>
    <name type="common">Sugarbeet cyst nematode worm</name>
    <name type="synonym">Tylenchus schachtii</name>
    <dbReference type="NCBI Taxonomy" id="97005"/>
    <lineage>
        <taxon>Eukaryota</taxon>
        <taxon>Metazoa</taxon>
        <taxon>Ecdysozoa</taxon>
        <taxon>Nematoda</taxon>
        <taxon>Chromadorea</taxon>
        <taxon>Rhabditida</taxon>
        <taxon>Tylenchina</taxon>
        <taxon>Tylenchomorpha</taxon>
        <taxon>Tylenchoidea</taxon>
        <taxon>Heteroderidae</taxon>
        <taxon>Heteroderinae</taxon>
        <taxon>Heterodera</taxon>
    </lineage>
</organism>
<comment type="caution">
    <text evidence="2">The sequence shown here is derived from an EMBL/GenBank/DDBJ whole genome shotgun (WGS) entry which is preliminary data.</text>
</comment>
<feature type="transmembrane region" description="Helical" evidence="1">
    <location>
        <begin position="14"/>
        <end position="32"/>
    </location>
</feature>
<keyword evidence="1" id="KW-0472">Membrane</keyword>
<dbReference type="Pfam" id="PF03314">
    <property type="entry name" value="DUF273"/>
    <property type="match status" value="1"/>
</dbReference>
<evidence type="ECO:0000313" key="3">
    <source>
        <dbReference type="Proteomes" id="UP001620645"/>
    </source>
</evidence>
<proteinExistence type="predicted"/>
<dbReference type="Gene3D" id="3.90.550.10">
    <property type="entry name" value="Spore Coat Polysaccharide Biosynthesis Protein SpsA, Chain A"/>
    <property type="match status" value="1"/>
</dbReference>